<comment type="caution">
    <text evidence="1">The sequence shown here is derived from an EMBL/GenBank/DDBJ whole genome shotgun (WGS) entry which is preliminary data.</text>
</comment>
<evidence type="ECO:0000313" key="1">
    <source>
        <dbReference type="EMBL" id="MDN3205032.1"/>
    </source>
</evidence>
<dbReference type="RefSeq" id="WP_290000882.1">
    <property type="nucleotide sequence ID" value="NZ_JAUEPH010000005.1"/>
</dbReference>
<name>A0ABT7YEV6_9BACT</name>
<proteinExistence type="predicted"/>
<dbReference type="EMBL" id="JAUEPH010000005">
    <property type="protein sequence ID" value="MDN3205032.1"/>
    <property type="molecule type" value="Genomic_DNA"/>
</dbReference>
<keyword evidence="2" id="KW-1185">Reference proteome</keyword>
<organism evidence="1 2">
    <name type="scientific">Algoriphagus sediminis</name>
    <dbReference type="NCBI Taxonomy" id="3057113"/>
    <lineage>
        <taxon>Bacteria</taxon>
        <taxon>Pseudomonadati</taxon>
        <taxon>Bacteroidota</taxon>
        <taxon>Cytophagia</taxon>
        <taxon>Cytophagales</taxon>
        <taxon>Cyclobacteriaceae</taxon>
        <taxon>Algoriphagus</taxon>
    </lineage>
</organism>
<dbReference type="Proteomes" id="UP001171916">
    <property type="component" value="Unassembled WGS sequence"/>
</dbReference>
<reference evidence="1" key="1">
    <citation type="submission" date="2023-06" db="EMBL/GenBank/DDBJ databases">
        <title>Robiginitalea aurantiacus sp. nov. and Algoriphagus sediminis sp. nov., isolated from coastal sediment.</title>
        <authorList>
            <person name="Zhou Z.Y."/>
            <person name="An J."/>
            <person name="Jia Y.W."/>
            <person name="Du Z.J."/>
        </authorList>
    </citation>
    <scope>NUCLEOTIDE SEQUENCE</scope>
    <source>
        <strain evidence="1">C2-7</strain>
    </source>
</reference>
<gene>
    <name evidence="1" type="ORF">QVH07_12785</name>
</gene>
<evidence type="ECO:0000313" key="2">
    <source>
        <dbReference type="Proteomes" id="UP001171916"/>
    </source>
</evidence>
<accession>A0ABT7YEV6</accession>
<protein>
    <submittedName>
        <fullName evidence="1">Uncharacterized protein</fullName>
    </submittedName>
</protein>
<sequence>MSQLNSIIASILSDINEAKAKADQTSSELARTYAADKILRYFPVPRINIENLEVEIKYAVNSVEEKPIDNAATRKKVNDFIKTFTDETASSVKKAVENVTKTNELYEGISKIYPSKEWELSLKEKMSDILVKSFKPNDPSKTKDLAANGLRNAIPDLLPVVKRSSSMAIVPTDKGDFRLMGLDDQGKSEFLVDKEYDSEAEALKDAKALTSSLKSKKVEVTSVKKDENKKVEIGALKAGNRTFNVLFGGKSINDPKPKASLEKAINIKAEVLNKPQRDVPNWLKASKPAMANINPEKFEDDVSLKLATEKVINERLPLFEQGINDIMSKNMTTVLNVNVDGEAIKNAQPETISTIKFSLSAQDFTLLDDDQEPIL</sequence>